<name>A0AAJ6YXH3_9HYME</name>
<dbReference type="AlphaFoldDB" id="A0AAJ6YXH3"/>
<dbReference type="KEGG" id="csol:105368791"/>
<organism evidence="2 3">
    <name type="scientific">Ceratosolen solmsi marchali</name>
    <dbReference type="NCBI Taxonomy" id="326594"/>
    <lineage>
        <taxon>Eukaryota</taxon>
        <taxon>Metazoa</taxon>
        <taxon>Ecdysozoa</taxon>
        <taxon>Arthropoda</taxon>
        <taxon>Hexapoda</taxon>
        <taxon>Insecta</taxon>
        <taxon>Pterygota</taxon>
        <taxon>Neoptera</taxon>
        <taxon>Endopterygota</taxon>
        <taxon>Hymenoptera</taxon>
        <taxon>Apocrita</taxon>
        <taxon>Proctotrupomorpha</taxon>
        <taxon>Chalcidoidea</taxon>
        <taxon>Agaonidae</taxon>
        <taxon>Agaoninae</taxon>
        <taxon>Ceratosolen</taxon>
    </lineage>
</organism>
<dbReference type="Proteomes" id="UP000695007">
    <property type="component" value="Unplaced"/>
</dbReference>
<accession>A0AAJ6YXH3</accession>
<feature type="region of interest" description="Disordered" evidence="1">
    <location>
        <begin position="1"/>
        <end position="26"/>
    </location>
</feature>
<dbReference type="RefSeq" id="XP_011506218.1">
    <property type="nucleotide sequence ID" value="XM_011507916.1"/>
</dbReference>
<keyword evidence="2" id="KW-1185">Reference proteome</keyword>
<protein>
    <submittedName>
        <fullName evidence="3">Uncharacterized protein LOC105368791</fullName>
    </submittedName>
</protein>
<gene>
    <name evidence="3" type="primary">LOC105368791</name>
</gene>
<sequence>MEKEADNPETAAVENSPTDNKTNKRRSLVFKRRSILYEQDLENVGETGVVHEAKKLKFEDVNQFDIKKYIETLNEEDRKWREVYAKRKSRVQDLIKHNKHKEQAGQILDINFLSDHQRAFLALKPDYKEFNKNVFQLQAIATKVMFLNICSKHFYESVITTLQEDTNNIMHRIFNLID</sequence>
<dbReference type="GeneID" id="105368791"/>
<reference evidence="3" key="1">
    <citation type="submission" date="2025-08" db="UniProtKB">
        <authorList>
            <consortium name="RefSeq"/>
        </authorList>
    </citation>
    <scope>IDENTIFICATION</scope>
</reference>
<evidence type="ECO:0000313" key="3">
    <source>
        <dbReference type="RefSeq" id="XP_011506218.1"/>
    </source>
</evidence>
<proteinExistence type="predicted"/>
<evidence type="ECO:0000256" key="1">
    <source>
        <dbReference type="SAM" id="MobiDB-lite"/>
    </source>
</evidence>
<evidence type="ECO:0000313" key="2">
    <source>
        <dbReference type="Proteomes" id="UP000695007"/>
    </source>
</evidence>